<evidence type="ECO:0000313" key="4">
    <source>
        <dbReference type="Proteomes" id="UP000465302"/>
    </source>
</evidence>
<sequence length="168" mass="18441">MSEFYYAGGRKVELDRATDYVAVVEQTAREAGLDARVQKSSEEGSRRGGGVVLVERSALDEKTLATLRDVGALQPVYRKDRAVMVPLPEVRVEFDTPAQHQAVLDTLTHRDTPPHKIVQETDYAMVVQPTSGSGDDAVTLANEIYERAHPAAASARFVQFVPKRETGS</sequence>
<protein>
    <submittedName>
        <fullName evidence="2">Uncharacterized protein</fullName>
    </submittedName>
</protein>
<dbReference type="AlphaFoldDB" id="A0A2A7N769"/>
<dbReference type="EMBL" id="BLKS01000001">
    <property type="protein sequence ID" value="GFG52558.1"/>
    <property type="molecule type" value="Genomic_DNA"/>
</dbReference>
<keyword evidence="3" id="KW-1185">Reference proteome</keyword>
<name>A0A2A7N769_MYCAG</name>
<reference evidence="1 4" key="2">
    <citation type="journal article" date="2019" name="Emerg. Microbes Infect.">
        <title>Comprehensive subspecies identification of 175 nontuberculous mycobacteria species based on 7547 genomic profiles.</title>
        <authorList>
            <person name="Matsumoto Y."/>
            <person name="Kinjo T."/>
            <person name="Motooka D."/>
            <person name="Nabeya D."/>
            <person name="Jung N."/>
            <person name="Uechi K."/>
            <person name="Horii T."/>
            <person name="Iida T."/>
            <person name="Fujita J."/>
            <person name="Nakamura S."/>
        </authorList>
    </citation>
    <scope>NUCLEOTIDE SEQUENCE [LARGE SCALE GENOMIC DNA]</scope>
    <source>
        <strain evidence="1 4">JCM 6377</strain>
    </source>
</reference>
<gene>
    <name evidence="2" type="ORF">CQY20_09275</name>
    <name evidence="1" type="ORF">MAGR_39990</name>
</gene>
<dbReference type="RefSeq" id="WP_097939790.1">
    <property type="nucleotide sequence ID" value="NZ_BLKS01000001.1"/>
</dbReference>
<evidence type="ECO:0000313" key="3">
    <source>
        <dbReference type="Proteomes" id="UP000220914"/>
    </source>
</evidence>
<accession>A0A2A7N769</accession>
<comment type="caution">
    <text evidence="2">The sequence shown here is derived from an EMBL/GenBank/DDBJ whole genome shotgun (WGS) entry which is preliminary data.</text>
</comment>
<evidence type="ECO:0000313" key="1">
    <source>
        <dbReference type="EMBL" id="GFG52558.1"/>
    </source>
</evidence>
<organism evidence="2 3">
    <name type="scientific">Mycolicibacterium agri</name>
    <name type="common">Mycobacterium agri</name>
    <dbReference type="NCBI Taxonomy" id="36811"/>
    <lineage>
        <taxon>Bacteria</taxon>
        <taxon>Bacillati</taxon>
        <taxon>Actinomycetota</taxon>
        <taxon>Actinomycetes</taxon>
        <taxon>Mycobacteriales</taxon>
        <taxon>Mycobacteriaceae</taxon>
        <taxon>Mycolicibacterium</taxon>
    </lineage>
</organism>
<evidence type="ECO:0000313" key="2">
    <source>
        <dbReference type="EMBL" id="PEG39734.1"/>
    </source>
</evidence>
<reference evidence="2 3" key="1">
    <citation type="submission" date="2017-10" db="EMBL/GenBank/DDBJ databases">
        <title>The new phylogeny of genus Mycobacterium.</title>
        <authorList>
            <person name="Tortoli E."/>
            <person name="Trovato A."/>
            <person name="Cirillo D.M."/>
        </authorList>
    </citation>
    <scope>NUCLEOTIDE SEQUENCE [LARGE SCALE GENOMIC DNA]</scope>
    <source>
        <strain evidence="2 3">CCUG37673</strain>
    </source>
</reference>
<proteinExistence type="predicted"/>
<dbReference type="EMBL" id="PDCP01000013">
    <property type="protein sequence ID" value="PEG39734.1"/>
    <property type="molecule type" value="Genomic_DNA"/>
</dbReference>
<dbReference type="Proteomes" id="UP000465302">
    <property type="component" value="Unassembled WGS sequence"/>
</dbReference>
<dbReference type="Proteomes" id="UP000220914">
    <property type="component" value="Unassembled WGS sequence"/>
</dbReference>
<reference evidence="1" key="3">
    <citation type="submission" date="2020-02" db="EMBL/GenBank/DDBJ databases">
        <authorList>
            <person name="Matsumoto Y."/>
            <person name="Motooka D."/>
            <person name="Nakamura S."/>
        </authorList>
    </citation>
    <scope>NUCLEOTIDE SEQUENCE</scope>
    <source>
        <strain evidence="1">JCM 6377</strain>
    </source>
</reference>